<dbReference type="GeneID" id="123043162"/>
<accession>A0A3B6BXI9</accession>
<dbReference type="Gene3D" id="1.10.510.10">
    <property type="entry name" value="Transferase(Phosphotransferase) domain 1"/>
    <property type="match status" value="1"/>
</dbReference>
<dbReference type="AlphaFoldDB" id="A0A3B6BXI9"/>
<dbReference type="Gramene" id="TraesSTA2B03G00829510.1">
    <property type="protein sequence ID" value="TraesSTA2B03G00829510.1"/>
    <property type="gene ID" value="TraesSTA2B03G00829510"/>
</dbReference>
<dbReference type="PANTHER" id="PTHR45707">
    <property type="entry name" value="C2 CALCIUM/LIPID-BINDING PLANT PHOSPHORIBOSYLTRANSFERASE FAMILY PROTEIN"/>
    <property type="match status" value="1"/>
</dbReference>
<dbReference type="SUPFAM" id="SSF56112">
    <property type="entry name" value="Protein kinase-like (PK-like)"/>
    <property type="match status" value="1"/>
</dbReference>
<reference evidence="2" key="2">
    <citation type="submission" date="2018-10" db="UniProtKB">
        <authorList>
            <consortium name="EnsemblPlants"/>
        </authorList>
    </citation>
    <scope>IDENTIFICATION</scope>
</reference>
<dbReference type="RefSeq" id="XP_044321459.1">
    <property type="nucleotide sequence ID" value="XM_044465524.1"/>
</dbReference>
<reference evidence="2" key="1">
    <citation type="submission" date="2018-08" db="EMBL/GenBank/DDBJ databases">
        <authorList>
            <person name="Rossello M."/>
        </authorList>
    </citation>
    <scope>NUCLEOTIDE SEQUENCE [LARGE SCALE GENOMIC DNA]</scope>
    <source>
        <strain evidence="2">cv. Chinese Spring</strain>
    </source>
</reference>
<evidence type="ECO:0000313" key="2">
    <source>
        <dbReference type="EnsemblPlants" id="TraesCS2B02G036600.1"/>
    </source>
</evidence>
<feature type="domain" description="Protein kinase" evidence="1">
    <location>
        <begin position="15"/>
        <end position="299"/>
    </location>
</feature>
<dbReference type="OrthoDB" id="689277at2759"/>
<keyword evidence="3" id="KW-1185">Reference proteome</keyword>
<dbReference type="OMA" id="CLEADRN"/>
<evidence type="ECO:0000313" key="3">
    <source>
        <dbReference type="Proteomes" id="UP000019116"/>
    </source>
</evidence>
<dbReference type="PANTHER" id="PTHR45707:SF46">
    <property type="entry name" value="PROTEIN KINASE DOMAIN-CONTAINING PROTEIN"/>
    <property type="match status" value="1"/>
</dbReference>
<dbReference type="Gene3D" id="3.30.200.20">
    <property type="entry name" value="Phosphorylase Kinase, domain 1"/>
    <property type="match status" value="1"/>
</dbReference>
<dbReference type="InterPro" id="IPR008271">
    <property type="entry name" value="Ser/Thr_kinase_AS"/>
</dbReference>
<dbReference type="PROSITE" id="PS00108">
    <property type="entry name" value="PROTEIN_KINASE_ST"/>
    <property type="match status" value="1"/>
</dbReference>
<dbReference type="PROSITE" id="PS50011">
    <property type="entry name" value="PROTEIN_KINASE_DOM"/>
    <property type="match status" value="1"/>
</dbReference>
<dbReference type="Pfam" id="PF00069">
    <property type="entry name" value="Pkinase"/>
    <property type="match status" value="1"/>
</dbReference>
<dbReference type="GO" id="GO:0004672">
    <property type="term" value="F:protein kinase activity"/>
    <property type="evidence" value="ECO:0007669"/>
    <property type="project" value="InterPro"/>
</dbReference>
<dbReference type="Gramene" id="TraesCS2B02G036600.1">
    <property type="protein sequence ID" value="TraesCS2B02G036600.1"/>
    <property type="gene ID" value="TraesCS2B02G036600"/>
</dbReference>
<dbReference type="RefSeq" id="XP_044321455.1">
    <property type="nucleotide sequence ID" value="XM_044465520.1"/>
</dbReference>
<name>A0A3B6BXI9_WHEAT</name>
<protein>
    <recommendedName>
        <fullName evidence="1">Protein kinase domain-containing protein</fullName>
    </recommendedName>
</protein>
<dbReference type="GO" id="GO:0005524">
    <property type="term" value="F:ATP binding"/>
    <property type="evidence" value="ECO:0007669"/>
    <property type="project" value="InterPro"/>
</dbReference>
<sequence>MDFTFALLDTITKSFSEEQKIASGGYGDIYRAVHNGEEIAVKRLHHFQGLDDQQFQNEFRNLSKVSHKNVIRLIGYCYESRSKYMKHNGELVFAKMMERLLCFEYMQGGSLEKYIADEPCRLDWPTCYKIIQGICDGLNHLHNAQEKAIFHLDLKPSNILLGKNMTPKISGFDLSVDSTEGMDPIAMRRGTLEYMPPEYIDSGIISNKFDVFSLGSIIIRMMDGHGGPYRYSEMSPNQFIEYVSENWKKRLEKLSEHSSYEMDILQVQACVEIAFRCLEADRNKRPSIEEIICELGLRQ</sequence>
<dbReference type="RefSeq" id="XP_044321457.1">
    <property type="nucleotide sequence ID" value="XM_044465522.1"/>
</dbReference>
<dbReference type="RefSeq" id="XP_044321456.1">
    <property type="nucleotide sequence ID" value="XM_044465521.1"/>
</dbReference>
<dbReference type="PIRSF" id="PIRSF000654">
    <property type="entry name" value="Integrin-linked_kinase"/>
    <property type="match status" value="1"/>
</dbReference>
<dbReference type="RefSeq" id="XP_044321458.1">
    <property type="nucleotide sequence ID" value="XM_044465523.1"/>
</dbReference>
<dbReference type="Proteomes" id="UP000019116">
    <property type="component" value="Chromosome 2B"/>
</dbReference>
<dbReference type="SMR" id="A0A3B6BXI9"/>
<organism evidence="2">
    <name type="scientific">Triticum aestivum</name>
    <name type="common">Wheat</name>
    <dbReference type="NCBI Taxonomy" id="4565"/>
    <lineage>
        <taxon>Eukaryota</taxon>
        <taxon>Viridiplantae</taxon>
        <taxon>Streptophyta</taxon>
        <taxon>Embryophyta</taxon>
        <taxon>Tracheophyta</taxon>
        <taxon>Spermatophyta</taxon>
        <taxon>Magnoliopsida</taxon>
        <taxon>Liliopsida</taxon>
        <taxon>Poales</taxon>
        <taxon>Poaceae</taxon>
        <taxon>BOP clade</taxon>
        <taxon>Pooideae</taxon>
        <taxon>Triticodae</taxon>
        <taxon>Triticeae</taxon>
        <taxon>Triticinae</taxon>
        <taxon>Triticum</taxon>
    </lineage>
</organism>
<dbReference type="RefSeq" id="XP_044321460.1">
    <property type="nucleotide sequence ID" value="XM_044465525.1"/>
</dbReference>
<dbReference type="InterPro" id="IPR011009">
    <property type="entry name" value="Kinase-like_dom_sf"/>
</dbReference>
<proteinExistence type="predicted"/>
<gene>
    <name evidence="2" type="primary">LOC123043162</name>
</gene>
<evidence type="ECO:0000259" key="1">
    <source>
        <dbReference type="PROSITE" id="PS50011"/>
    </source>
</evidence>
<dbReference type="EnsemblPlants" id="TraesCS2B02G036600.1">
    <property type="protein sequence ID" value="TraesCS2B02G036600.1"/>
    <property type="gene ID" value="TraesCS2B02G036600"/>
</dbReference>
<dbReference type="Gramene" id="TraesSTA2B03G00829510.2">
    <property type="protein sequence ID" value="TraesSTA2B03G00829510.2"/>
    <property type="gene ID" value="TraesSTA2B03G00829510"/>
</dbReference>
<dbReference type="Gramene" id="TraesCS2B03G0075700.1">
    <property type="protein sequence ID" value="TraesCS2B03G0075700.1.CDS"/>
    <property type="gene ID" value="TraesCS2B03G0075700"/>
</dbReference>
<dbReference type="SMART" id="SM00220">
    <property type="entry name" value="S_TKc"/>
    <property type="match status" value="1"/>
</dbReference>
<dbReference type="InterPro" id="IPR000719">
    <property type="entry name" value="Prot_kinase_dom"/>
</dbReference>